<dbReference type="EMBL" id="CP003844">
    <property type="protein sequence ID" value="AFT74493.1"/>
    <property type="molecule type" value="Genomic_DNA"/>
</dbReference>
<name>A0AB32ZYU6_ALTME</name>
<accession>A0AB32ZYU6</accession>
<dbReference type="Gene3D" id="3.30.420.10">
    <property type="entry name" value="Ribonuclease H-like superfamily/Ribonuclease H"/>
    <property type="match status" value="1"/>
</dbReference>
<dbReference type="Gene3D" id="2.30.30.130">
    <property type="entry name" value="Transposase, Mu, C-terminal"/>
    <property type="match status" value="1"/>
</dbReference>
<evidence type="ECO:0000313" key="2">
    <source>
        <dbReference type="EMBL" id="AFT74493.1"/>
    </source>
</evidence>
<sequence length="718" mass="82410">MENFTVREIASALDVTPRWIRKRATKESWVPVSSDDNDTSVVKYNYHTLPEDIKSTLKTHYVSLRSIEERATQAANFEIERDKLAQERSKAVHSDTSELINLDDRTKAALLIVKYARSSITESGKISSFKCFVDAYNSKSVELNESVYKVIPKLSNRTLQRWEKAYEKNGIEGLKANYGKNKGKGKIDSTSEMYRYCVALIHQFPHIKGQRLAELLKMEFGGKYPTPSPSSCRDWLRKWKDENKTTFLSLMDASGWQNKHMAAFGSRSAGVERINQLWEFDSTPADVMLTDGRYSIIGVIDVFTRRVKVVLKPTSNAEGIALLIRNTILDWGIPEVARTDNGADYCSAHIFAIWDALGIHNQITNPYSGWEKPFIERFFRTFSHGIAEMLSGYIGHNVSDREKINARLTFAQRLIERREKGADKVALDVSISSTDFEKFINSWLDYHYDHTEHSELKCTPFEKFTQHQQTIKRLDNERLLDVLLAPVPSQKGFRTVGKEGISVEGVEYIHAELGAYIGERVHCRFNPDDIGKIYVFDPVKREFICEAFNPELVDNEITMNHAQEAKRIQRARLRSERDAIKQASKEFDVSDVAQKFLAYRESQTQGLKSFPKPSKQVSSGIINSISHAEPKQEGYSTARKDELAQRRDELNAIETIRNSGEPIYQNEHHKARHYTQLNIDGRLGPTEKAWLHQYRRDNRRSAQMLDKLFTSESKGNKR</sequence>
<dbReference type="InterPro" id="IPR036397">
    <property type="entry name" value="RNaseH_sf"/>
</dbReference>
<dbReference type="InterPro" id="IPR001584">
    <property type="entry name" value="Integrase_cat-core"/>
</dbReference>
<dbReference type="GO" id="GO:0003676">
    <property type="term" value="F:nucleic acid binding"/>
    <property type="evidence" value="ECO:0007669"/>
    <property type="project" value="InterPro"/>
</dbReference>
<dbReference type="KEGG" id="amg:AMEC673_08995"/>
<protein>
    <submittedName>
        <fullName evidence="2">Integrase catalytic subunit</fullName>
    </submittedName>
</protein>
<dbReference type="InterPro" id="IPR012337">
    <property type="entry name" value="RNaseH-like_sf"/>
</dbReference>
<dbReference type="GO" id="GO:0015074">
    <property type="term" value="P:DNA integration"/>
    <property type="evidence" value="ECO:0007669"/>
    <property type="project" value="InterPro"/>
</dbReference>
<feature type="domain" description="Integrase catalytic" evidence="1">
    <location>
        <begin position="268"/>
        <end position="468"/>
    </location>
</feature>
<dbReference type="Proteomes" id="UP000006296">
    <property type="component" value="Chromosome"/>
</dbReference>
<dbReference type="Pfam" id="PF09299">
    <property type="entry name" value="Mu-transpos_C"/>
    <property type="match status" value="1"/>
</dbReference>
<dbReference type="PROSITE" id="PS50994">
    <property type="entry name" value="INTEGRASE"/>
    <property type="match status" value="1"/>
</dbReference>
<proteinExistence type="predicted"/>
<dbReference type="SUPFAM" id="SSF53098">
    <property type="entry name" value="Ribonuclease H-like"/>
    <property type="match status" value="1"/>
</dbReference>
<dbReference type="RefSeq" id="WP_014976468.1">
    <property type="nucleotide sequence ID" value="NC_018678.1"/>
</dbReference>
<evidence type="ECO:0000313" key="3">
    <source>
        <dbReference type="Proteomes" id="UP000006296"/>
    </source>
</evidence>
<dbReference type="SUPFAM" id="SSF50610">
    <property type="entry name" value="mu transposase, C-terminal domain"/>
    <property type="match status" value="1"/>
</dbReference>
<gene>
    <name evidence="2" type="ordered locus">AMEC673_08995</name>
</gene>
<reference evidence="3" key="1">
    <citation type="journal article" date="2012" name="Sci. Rep.">
        <title>Genomes of surface isolates of Alteromonas macleodii: the life of a widespread marine opportunistic copiotroph.</title>
        <authorList>
            <person name="Lopez-Perez M."/>
            <person name="Gonzaga A."/>
            <person name="Martin-Cuadrado A.B."/>
            <person name="Onyshchenko O."/>
            <person name="Ghavidel A."/>
            <person name="Ghai R."/>
            <person name="Rodriguez-Valera F."/>
        </authorList>
    </citation>
    <scope>NUCLEOTIDE SEQUENCE [LARGE SCALE GENOMIC DNA]</scope>
    <source>
        <strain evidence="3">English Channel 673</strain>
    </source>
</reference>
<dbReference type="InterPro" id="IPR015378">
    <property type="entry name" value="Transposase-like_Mu_C"/>
</dbReference>
<evidence type="ECO:0000259" key="1">
    <source>
        <dbReference type="PROSITE" id="PS50994"/>
    </source>
</evidence>
<dbReference type="AlphaFoldDB" id="A0AB32ZYU6"/>
<organism evidence="2 3">
    <name type="scientific">Alteromonas macleodii (strain English Channel 673)</name>
    <dbReference type="NCBI Taxonomy" id="1004788"/>
    <lineage>
        <taxon>Bacteria</taxon>
        <taxon>Pseudomonadati</taxon>
        <taxon>Pseudomonadota</taxon>
        <taxon>Gammaproteobacteria</taxon>
        <taxon>Alteromonadales</taxon>
        <taxon>Alteromonadaceae</taxon>
        <taxon>Alteromonas/Salinimonas group</taxon>
        <taxon>Alteromonas</taxon>
    </lineage>
</organism>
<dbReference type="InterPro" id="IPR009004">
    <property type="entry name" value="Transposase_Mu_C"/>
</dbReference>